<accession>A0AA96WJK3</accession>
<evidence type="ECO:0000256" key="1">
    <source>
        <dbReference type="ARBA" id="ARBA00001957"/>
    </source>
</evidence>
<dbReference type="GO" id="GO:0031177">
    <property type="term" value="F:phosphopantetheine binding"/>
    <property type="evidence" value="ECO:0007669"/>
    <property type="project" value="InterPro"/>
</dbReference>
<dbReference type="PROSITE" id="PS50075">
    <property type="entry name" value="CARRIER"/>
    <property type="match status" value="1"/>
</dbReference>
<dbReference type="Gene3D" id="3.30.559.30">
    <property type="entry name" value="Nonribosomal peptide synthetase, condensation domain"/>
    <property type="match status" value="1"/>
</dbReference>
<dbReference type="InterPro" id="IPR023213">
    <property type="entry name" value="CAT-like_dom_sf"/>
</dbReference>
<dbReference type="InterPro" id="IPR010071">
    <property type="entry name" value="AA_adenyl_dom"/>
</dbReference>
<dbReference type="InterPro" id="IPR001242">
    <property type="entry name" value="Condensation_dom"/>
</dbReference>
<dbReference type="InterPro" id="IPR009081">
    <property type="entry name" value="PP-bd_ACP"/>
</dbReference>
<keyword evidence="2" id="KW-0596">Phosphopantetheine</keyword>
<dbReference type="InterPro" id="IPR020806">
    <property type="entry name" value="PKS_PP-bd"/>
</dbReference>
<dbReference type="InterPro" id="IPR045851">
    <property type="entry name" value="AMP-bd_C_sf"/>
</dbReference>
<dbReference type="GO" id="GO:0008610">
    <property type="term" value="P:lipid biosynthetic process"/>
    <property type="evidence" value="ECO:0007669"/>
    <property type="project" value="UniProtKB-ARBA"/>
</dbReference>
<dbReference type="InterPro" id="IPR036736">
    <property type="entry name" value="ACP-like_sf"/>
</dbReference>
<dbReference type="PROSITE" id="PS00455">
    <property type="entry name" value="AMP_BINDING"/>
    <property type="match status" value="1"/>
</dbReference>
<dbReference type="CDD" id="cd12116">
    <property type="entry name" value="A_NRPS_Ta1_like"/>
    <property type="match status" value="1"/>
</dbReference>
<dbReference type="InterPro" id="IPR020845">
    <property type="entry name" value="AMP-binding_CS"/>
</dbReference>
<dbReference type="FunFam" id="2.30.38.10:FF:000001">
    <property type="entry name" value="Non-ribosomal peptide synthetase PvdI"/>
    <property type="match status" value="1"/>
</dbReference>
<evidence type="ECO:0000256" key="4">
    <source>
        <dbReference type="SAM" id="MobiDB-lite"/>
    </source>
</evidence>
<evidence type="ECO:0000259" key="5">
    <source>
        <dbReference type="PROSITE" id="PS50075"/>
    </source>
</evidence>
<dbReference type="SMART" id="SM00823">
    <property type="entry name" value="PKS_PP"/>
    <property type="match status" value="1"/>
</dbReference>
<dbReference type="GO" id="GO:0003824">
    <property type="term" value="F:catalytic activity"/>
    <property type="evidence" value="ECO:0007669"/>
    <property type="project" value="InterPro"/>
</dbReference>
<dbReference type="Pfam" id="PF13193">
    <property type="entry name" value="AMP-binding_C"/>
    <property type="match status" value="1"/>
</dbReference>
<dbReference type="Gene3D" id="3.40.50.980">
    <property type="match status" value="2"/>
</dbReference>
<evidence type="ECO:0000313" key="6">
    <source>
        <dbReference type="EMBL" id="WNZ26349.1"/>
    </source>
</evidence>
<sequence>MPPVAQPPTPIADIYPLSPMQQGMLFHSLLAPQSGAYVVQVCFELHEPLAVDRFEQAWQQVVDRHPILRTAFAWEQLEQPLQVVGHSVKLPLQQLDWQSLTAAEQPIQQRALLQQQRIQGFQLNRAPLMRLTLIQKQPSVYTVIWSYHHLLLDGWSVPLLLQEVLACYRGLDLPPAYPYRHYIAWLQQQDQQQAEQFWRQTLQGFLTPTPFGIDRVANRITEQIAPAIHPAIYQEQQLQLSPQLTARLRSFTQQQQLTLNTLVQAAYALLLSRYSGATDVVFGVTCAGRPVDLPQAEAMIGLFINTLPMRIKLAPQQPILPWLRQIQLQQLDLRQYEYSSLIDIHRWSDIPRSLPLFESLLIFENYPINPDLKSAIASLKSIQTSEQTNYPLSLYVVNDAAITLRILYDSERFSAESITRMLNHLEILLDQLTVNPNQHLGELNILTKAEQQQIAQWNATEQVLTEPNLIHELFETQVEQTPDAIALVFEDQQFSYEILNQIVNQLAHYLLTLNVTSGAPIGLYLNRSPAMLIALLAVLKAGTAYLPLDPAFPAERLQWMLQTAQTTVLLTDSSLPSLAADSTADLTICHLDQFQPAAYPTTNPSRVIHPNQLAYLLYTSGSTGQPKAVQILHKAVVNFLRSMQLAPGLTSDDTLLAVTTLSFDIAALELLLPLTVGAKLVIAPQNLDPQLLINQLDRHSISILQATPATWRLLLLGGWSGHAHLKALCGGEALDADLAAQLLERVQQLWNLYGPTETTIWSAVQQITPSDATTGSIPIGRPIANTQFHVLDAQLQPVPIGVIGELYISGIGLAQSYRERPDLTAERFIPNPFASASRLDFRLYKTGDRVRYRPDGTLDYLGRSDYQIKLRGFRIELSEIEATLMRHPIVQQAIVQLHQDRLIAYVTLTETLTETTAPVPPLETSLRHFLSNQLPSYMLPSSFVPLESFPLTTNGKINRQALPDPHPTPTAPHAPPQTSIEQTIAQIWQQILKLEQISIHDNFFDLGGHSLLLVQAHSQLRAHYPNLPLLDLFRYPTISSLAIHLSQPTPTSPPSQSPQQLQAGKARQQQRRQRVGSQEPEVSHQP</sequence>
<dbReference type="CDD" id="cd19543">
    <property type="entry name" value="DCL_NRPS"/>
    <property type="match status" value="1"/>
</dbReference>
<dbReference type="SUPFAM" id="SSF47336">
    <property type="entry name" value="ACP-like"/>
    <property type="match status" value="1"/>
</dbReference>
<feature type="compositionally biased region" description="Pro residues" evidence="4">
    <location>
        <begin position="964"/>
        <end position="975"/>
    </location>
</feature>
<dbReference type="InterPro" id="IPR000873">
    <property type="entry name" value="AMP-dep_synth/lig_dom"/>
</dbReference>
<dbReference type="SUPFAM" id="SSF56801">
    <property type="entry name" value="Acetyl-CoA synthetase-like"/>
    <property type="match status" value="1"/>
</dbReference>
<dbReference type="Pfam" id="PF00501">
    <property type="entry name" value="AMP-binding"/>
    <property type="match status" value="1"/>
</dbReference>
<comment type="cofactor">
    <cofactor evidence="1">
        <name>pantetheine 4'-phosphate</name>
        <dbReference type="ChEBI" id="CHEBI:47942"/>
    </cofactor>
</comment>
<feature type="region of interest" description="Disordered" evidence="4">
    <location>
        <begin position="955"/>
        <end position="977"/>
    </location>
</feature>
<evidence type="ECO:0000256" key="2">
    <source>
        <dbReference type="ARBA" id="ARBA00022450"/>
    </source>
</evidence>
<dbReference type="Gene3D" id="2.30.38.10">
    <property type="entry name" value="Luciferase, Domain 3"/>
    <property type="match status" value="1"/>
</dbReference>
<reference evidence="6" key="1">
    <citation type="submission" date="2020-05" db="EMBL/GenBank/DDBJ databases">
        <authorList>
            <person name="Zhu T."/>
            <person name="Keshari N."/>
            <person name="Lu X."/>
        </authorList>
    </citation>
    <scope>NUCLEOTIDE SEQUENCE</scope>
    <source>
        <strain evidence="6">NK1-12</strain>
    </source>
</reference>
<dbReference type="FunFam" id="3.40.50.12780:FF:000012">
    <property type="entry name" value="Non-ribosomal peptide synthetase"/>
    <property type="match status" value="1"/>
</dbReference>
<evidence type="ECO:0000256" key="3">
    <source>
        <dbReference type="ARBA" id="ARBA00022553"/>
    </source>
</evidence>
<name>A0AA96WJK3_9CYAN</name>
<dbReference type="GO" id="GO:0044550">
    <property type="term" value="P:secondary metabolite biosynthetic process"/>
    <property type="evidence" value="ECO:0007669"/>
    <property type="project" value="TreeGrafter"/>
</dbReference>
<dbReference type="Gene3D" id="3.30.300.30">
    <property type="match status" value="1"/>
</dbReference>
<dbReference type="GO" id="GO:0005737">
    <property type="term" value="C:cytoplasm"/>
    <property type="evidence" value="ECO:0007669"/>
    <property type="project" value="TreeGrafter"/>
</dbReference>
<dbReference type="AlphaFoldDB" id="A0AA96WJK3"/>
<feature type="domain" description="Carrier" evidence="5">
    <location>
        <begin position="975"/>
        <end position="1049"/>
    </location>
</feature>
<dbReference type="Pfam" id="PF00550">
    <property type="entry name" value="PP-binding"/>
    <property type="match status" value="1"/>
</dbReference>
<dbReference type="PANTHER" id="PTHR45527:SF1">
    <property type="entry name" value="FATTY ACID SYNTHASE"/>
    <property type="match status" value="1"/>
</dbReference>
<dbReference type="Pfam" id="PF00668">
    <property type="entry name" value="Condensation"/>
    <property type="match status" value="1"/>
</dbReference>
<dbReference type="FunFam" id="3.40.50.980:FF:000001">
    <property type="entry name" value="Non-ribosomal peptide synthetase"/>
    <property type="match status" value="1"/>
</dbReference>
<dbReference type="Gene3D" id="1.10.1200.10">
    <property type="entry name" value="ACP-like"/>
    <property type="match status" value="1"/>
</dbReference>
<dbReference type="GO" id="GO:0043041">
    <property type="term" value="P:amino acid activation for nonribosomal peptide biosynthetic process"/>
    <property type="evidence" value="ECO:0007669"/>
    <property type="project" value="TreeGrafter"/>
</dbReference>
<gene>
    <name evidence="6" type="ORF">HJG54_00020</name>
</gene>
<keyword evidence="3" id="KW-0597">Phosphoprotein</keyword>
<dbReference type="InterPro" id="IPR025110">
    <property type="entry name" value="AMP-bd_C"/>
</dbReference>
<organism evidence="6">
    <name type="scientific">Leptolyngbya sp. NK1-12</name>
    <dbReference type="NCBI Taxonomy" id="2547451"/>
    <lineage>
        <taxon>Bacteria</taxon>
        <taxon>Bacillati</taxon>
        <taxon>Cyanobacteriota</taxon>
        <taxon>Cyanophyceae</taxon>
        <taxon>Leptolyngbyales</taxon>
        <taxon>Leptolyngbyaceae</taxon>
        <taxon>Leptolyngbya group</taxon>
        <taxon>Leptolyngbya</taxon>
    </lineage>
</organism>
<protein>
    <submittedName>
        <fullName evidence="6">Amino acid adenylation domain-containing protein</fullName>
    </submittedName>
</protein>
<dbReference type="EMBL" id="CP053586">
    <property type="protein sequence ID" value="WNZ26349.1"/>
    <property type="molecule type" value="Genomic_DNA"/>
</dbReference>
<dbReference type="SUPFAM" id="SSF52777">
    <property type="entry name" value="CoA-dependent acyltransferases"/>
    <property type="match status" value="2"/>
</dbReference>
<dbReference type="FunFam" id="1.10.1200.10:FF:000005">
    <property type="entry name" value="Nonribosomal peptide synthetase 1"/>
    <property type="match status" value="1"/>
</dbReference>
<dbReference type="Gene3D" id="3.30.559.10">
    <property type="entry name" value="Chloramphenicol acetyltransferase-like domain"/>
    <property type="match status" value="1"/>
</dbReference>
<proteinExistence type="predicted"/>
<dbReference type="PANTHER" id="PTHR45527">
    <property type="entry name" value="NONRIBOSOMAL PEPTIDE SYNTHETASE"/>
    <property type="match status" value="1"/>
</dbReference>
<dbReference type="NCBIfam" id="TIGR01733">
    <property type="entry name" value="AA-adenyl-dom"/>
    <property type="match status" value="1"/>
</dbReference>
<feature type="region of interest" description="Disordered" evidence="4">
    <location>
        <begin position="1044"/>
        <end position="1086"/>
    </location>
</feature>